<accession>A0ABY9R8T2</accession>
<keyword evidence="2" id="KW-1185">Reference proteome</keyword>
<name>A0ABY9R8T2_9BACT</name>
<sequence length="155" mass="17862">MEIVLGAVVGFVLLVVVLVANQRSSAAHEERLRTLHARRRALAVDLRKVQENIQQLKAVEYELGRRLAEADKRASQAMEVHRQRDVRQQASRFGSILDALVHERLLTPEQLAKARSYRTQTRSQYPLSEIVTMLDYVKADVVQRMRLRYPTLSDE</sequence>
<proteinExistence type="predicted"/>
<evidence type="ECO:0000313" key="2">
    <source>
        <dbReference type="Proteomes" id="UP001180616"/>
    </source>
</evidence>
<dbReference type="RefSeq" id="WP_309542869.1">
    <property type="nucleotide sequence ID" value="NZ_CP133659.1"/>
</dbReference>
<evidence type="ECO:0000313" key="1">
    <source>
        <dbReference type="EMBL" id="WMW67035.1"/>
    </source>
</evidence>
<organism evidence="1 2">
    <name type="scientific">Nitratidesulfovibrio liaohensis</name>
    <dbReference type="NCBI Taxonomy" id="2604158"/>
    <lineage>
        <taxon>Bacteria</taxon>
        <taxon>Pseudomonadati</taxon>
        <taxon>Thermodesulfobacteriota</taxon>
        <taxon>Desulfovibrionia</taxon>
        <taxon>Desulfovibrionales</taxon>
        <taxon>Desulfovibrionaceae</taxon>
        <taxon>Nitratidesulfovibrio</taxon>
    </lineage>
</organism>
<dbReference type="EMBL" id="CP133659">
    <property type="protein sequence ID" value="WMW67035.1"/>
    <property type="molecule type" value="Genomic_DNA"/>
</dbReference>
<reference evidence="1" key="1">
    <citation type="submission" date="2023-09" db="EMBL/GenBank/DDBJ databases">
        <authorList>
            <consortium name="CW5 consortium"/>
            <person name="Lu C.-W."/>
        </authorList>
    </citation>
    <scope>NUCLEOTIDE SEQUENCE</scope>
    <source>
        <strain evidence="1">KPS</strain>
    </source>
</reference>
<protein>
    <submittedName>
        <fullName evidence="1">Uncharacterized protein</fullName>
    </submittedName>
</protein>
<gene>
    <name evidence="1" type="ORF">KPS_001678</name>
</gene>
<dbReference type="Proteomes" id="UP001180616">
    <property type="component" value="Chromosome"/>
</dbReference>